<gene>
    <name evidence="2" type="ORF">PVAND_017681</name>
</gene>
<reference evidence="2" key="1">
    <citation type="submission" date="2021-03" db="EMBL/GenBank/DDBJ databases">
        <title>Chromosome level genome of the anhydrobiotic midge Polypedilum vanderplanki.</title>
        <authorList>
            <person name="Yoshida Y."/>
            <person name="Kikawada T."/>
            <person name="Gusev O."/>
        </authorList>
    </citation>
    <scope>NUCLEOTIDE SEQUENCE</scope>
    <source>
        <strain evidence="2">NIAS01</strain>
        <tissue evidence="2">Whole body or cell culture</tissue>
    </source>
</reference>
<evidence type="ECO:0000259" key="1">
    <source>
        <dbReference type="PROSITE" id="PS50878"/>
    </source>
</evidence>
<dbReference type="OrthoDB" id="8053926at2759"/>
<sequence>MLSDLQYLKINARLVEFADDVIVIWCNDDANELALLVENDLKCIEHYYTSNGLKINSNKSKYIIFGKRKAPIIDSKLNLFDYERIDEIRYLGICIDSGLKLRNHYELVARKLKLSIGALKSIK</sequence>
<dbReference type="EMBL" id="JADBJN010000164">
    <property type="protein sequence ID" value="KAG5666088.1"/>
    <property type="molecule type" value="Genomic_DNA"/>
</dbReference>
<proteinExistence type="predicted"/>
<comment type="caution">
    <text evidence="2">The sequence shown here is derived from an EMBL/GenBank/DDBJ whole genome shotgun (WGS) entry which is preliminary data.</text>
</comment>
<name>A0A9J6B914_POLVA</name>
<dbReference type="PROSITE" id="PS50878">
    <property type="entry name" value="RT_POL"/>
    <property type="match status" value="1"/>
</dbReference>
<organism evidence="2 3">
    <name type="scientific">Polypedilum vanderplanki</name>
    <name type="common">Sleeping chironomid midge</name>
    <dbReference type="NCBI Taxonomy" id="319348"/>
    <lineage>
        <taxon>Eukaryota</taxon>
        <taxon>Metazoa</taxon>
        <taxon>Ecdysozoa</taxon>
        <taxon>Arthropoda</taxon>
        <taxon>Hexapoda</taxon>
        <taxon>Insecta</taxon>
        <taxon>Pterygota</taxon>
        <taxon>Neoptera</taxon>
        <taxon>Endopterygota</taxon>
        <taxon>Diptera</taxon>
        <taxon>Nematocera</taxon>
        <taxon>Chironomoidea</taxon>
        <taxon>Chironomidae</taxon>
        <taxon>Chironominae</taxon>
        <taxon>Polypedilum</taxon>
        <taxon>Polypedilum</taxon>
    </lineage>
</organism>
<keyword evidence="3" id="KW-1185">Reference proteome</keyword>
<accession>A0A9J6B914</accession>
<feature type="non-terminal residue" evidence="2">
    <location>
        <position position="123"/>
    </location>
</feature>
<evidence type="ECO:0000313" key="2">
    <source>
        <dbReference type="EMBL" id="KAG5666088.1"/>
    </source>
</evidence>
<evidence type="ECO:0000313" key="3">
    <source>
        <dbReference type="Proteomes" id="UP001107558"/>
    </source>
</evidence>
<dbReference type="InterPro" id="IPR000477">
    <property type="entry name" value="RT_dom"/>
</dbReference>
<feature type="domain" description="Reverse transcriptase" evidence="1">
    <location>
        <begin position="1"/>
        <end position="95"/>
    </location>
</feature>
<dbReference type="AlphaFoldDB" id="A0A9J6B914"/>
<protein>
    <recommendedName>
        <fullName evidence="1">Reverse transcriptase domain-containing protein</fullName>
    </recommendedName>
</protein>
<dbReference type="Proteomes" id="UP001107558">
    <property type="component" value="Unassembled WGS sequence"/>
</dbReference>